<keyword evidence="3" id="KW-1185">Reference proteome</keyword>
<sequence>MALLGGVVGEEDEGEAEEEGEGASVMLEESDIPPINTALAGDGGGKSGGDGGDNGGGGKIVDGCLVAVGWVVGVPVGEAEGMYVDPSTVGASVGVAVGLKVGGDVGLVVGGSVGEEVGI</sequence>
<proteinExistence type="predicted"/>
<evidence type="ECO:0000256" key="1">
    <source>
        <dbReference type="SAM" id="MobiDB-lite"/>
    </source>
</evidence>
<feature type="compositionally biased region" description="Acidic residues" evidence="1">
    <location>
        <begin position="9"/>
        <end position="21"/>
    </location>
</feature>
<dbReference type="Proteomes" id="UP001190700">
    <property type="component" value="Unassembled WGS sequence"/>
</dbReference>
<evidence type="ECO:0000313" key="2">
    <source>
        <dbReference type="EMBL" id="KAK3263682.1"/>
    </source>
</evidence>
<reference evidence="2 3" key="1">
    <citation type="journal article" date="2015" name="Genome Biol. Evol.">
        <title>Comparative Genomics of a Bacterivorous Green Alga Reveals Evolutionary Causalities and Consequences of Phago-Mixotrophic Mode of Nutrition.</title>
        <authorList>
            <person name="Burns J.A."/>
            <person name="Paasch A."/>
            <person name="Narechania A."/>
            <person name="Kim E."/>
        </authorList>
    </citation>
    <scope>NUCLEOTIDE SEQUENCE [LARGE SCALE GENOMIC DNA]</scope>
    <source>
        <strain evidence="2 3">PLY_AMNH</strain>
    </source>
</reference>
<name>A0AAE0FQ20_9CHLO</name>
<accession>A0AAE0FQ20</accession>
<feature type="region of interest" description="Disordered" evidence="1">
    <location>
        <begin position="1"/>
        <end position="54"/>
    </location>
</feature>
<gene>
    <name evidence="2" type="ORF">CYMTET_27527</name>
</gene>
<dbReference type="AlphaFoldDB" id="A0AAE0FQ20"/>
<evidence type="ECO:0000313" key="3">
    <source>
        <dbReference type="Proteomes" id="UP001190700"/>
    </source>
</evidence>
<dbReference type="EMBL" id="LGRX02015160">
    <property type="protein sequence ID" value="KAK3263682.1"/>
    <property type="molecule type" value="Genomic_DNA"/>
</dbReference>
<organism evidence="2 3">
    <name type="scientific">Cymbomonas tetramitiformis</name>
    <dbReference type="NCBI Taxonomy" id="36881"/>
    <lineage>
        <taxon>Eukaryota</taxon>
        <taxon>Viridiplantae</taxon>
        <taxon>Chlorophyta</taxon>
        <taxon>Pyramimonadophyceae</taxon>
        <taxon>Pyramimonadales</taxon>
        <taxon>Pyramimonadaceae</taxon>
        <taxon>Cymbomonas</taxon>
    </lineage>
</organism>
<comment type="caution">
    <text evidence="2">The sequence shown here is derived from an EMBL/GenBank/DDBJ whole genome shotgun (WGS) entry which is preliminary data.</text>
</comment>
<feature type="compositionally biased region" description="Gly residues" evidence="1">
    <location>
        <begin position="41"/>
        <end position="54"/>
    </location>
</feature>
<protein>
    <submittedName>
        <fullName evidence="2">Uncharacterized protein</fullName>
    </submittedName>
</protein>